<organism evidence="6 7">
    <name type="scientific">Ilumatobacter fluminis</name>
    <dbReference type="NCBI Taxonomy" id="467091"/>
    <lineage>
        <taxon>Bacteria</taxon>
        <taxon>Bacillati</taxon>
        <taxon>Actinomycetota</taxon>
        <taxon>Acidimicrobiia</taxon>
        <taxon>Acidimicrobiales</taxon>
        <taxon>Ilumatobacteraceae</taxon>
        <taxon>Ilumatobacter</taxon>
    </lineage>
</organism>
<dbReference type="OrthoDB" id="9811557at2"/>
<dbReference type="SUPFAM" id="SSF56176">
    <property type="entry name" value="FAD-binding/transporter-associated domain-like"/>
    <property type="match status" value="1"/>
</dbReference>
<dbReference type="AlphaFoldDB" id="A0A4R7I1L4"/>
<dbReference type="InterPro" id="IPR006094">
    <property type="entry name" value="Oxid_FAD_bind_N"/>
</dbReference>
<dbReference type="RefSeq" id="WP_133868770.1">
    <property type="nucleotide sequence ID" value="NZ_SOAU01000001.1"/>
</dbReference>
<dbReference type="Proteomes" id="UP000294558">
    <property type="component" value="Unassembled WGS sequence"/>
</dbReference>
<accession>A0A4R7I1L4</accession>
<evidence type="ECO:0000259" key="5">
    <source>
        <dbReference type="PROSITE" id="PS51387"/>
    </source>
</evidence>
<dbReference type="Gene3D" id="3.30.70.2740">
    <property type="match status" value="1"/>
</dbReference>
<dbReference type="InterPro" id="IPR036318">
    <property type="entry name" value="FAD-bd_PCMH-like_sf"/>
</dbReference>
<dbReference type="GO" id="GO:0071949">
    <property type="term" value="F:FAD binding"/>
    <property type="evidence" value="ECO:0007669"/>
    <property type="project" value="InterPro"/>
</dbReference>
<dbReference type="Gene3D" id="3.30.43.10">
    <property type="entry name" value="Uridine Diphospho-n-acetylenolpyruvylglucosamine Reductase, domain 2"/>
    <property type="match status" value="1"/>
</dbReference>
<comment type="cofactor">
    <cofactor evidence="1">
        <name>FAD</name>
        <dbReference type="ChEBI" id="CHEBI:57692"/>
    </cofactor>
</comment>
<dbReference type="InterPro" id="IPR016167">
    <property type="entry name" value="FAD-bd_PCMH_sub1"/>
</dbReference>
<evidence type="ECO:0000313" key="7">
    <source>
        <dbReference type="Proteomes" id="UP000294558"/>
    </source>
</evidence>
<dbReference type="InterPro" id="IPR016171">
    <property type="entry name" value="Vanillyl_alc_oxidase_C-sub2"/>
</dbReference>
<protein>
    <submittedName>
        <fullName evidence="6">Glycolate oxidase</fullName>
    </submittedName>
</protein>
<evidence type="ECO:0000256" key="1">
    <source>
        <dbReference type="ARBA" id="ARBA00001974"/>
    </source>
</evidence>
<dbReference type="Pfam" id="PF01565">
    <property type="entry name" value="FAD_binding_4"/>
    <property type="match status" value="1"/>
</dbReference>
<dbReference type="PROSITE" id="PS51387">
    <property type="entry name" value="FAD_PCMH"/>
    <property type="match status" value="1"/>
</dbReference>
<dbReference type="Gene3D" id="1.10.45.10">
    <property type="entry name" value="Vanillyl-alcohol Oxidase, Chain A, domain 4"/>
    <property type="match status" value="1"/>
</dbReference>
<dbReference type="PANTHER" id="PTHR42934">
    <property type="entry name" value="GLYCOLATE OXIDASE SUBUNIT GLCD"/>
    <property type="match status" value="1"/>
</dbReference>
<comment type="caution">
    <text evidence="6">The sequence shown here is derived from an EMBL/GenBank/DDBJ whole genome shotgun (WGS) entry which is preliminary data.</text>
</comment>
<evidence type="ECO:0000256" key="4">
    <source>
        <dbReference type="ARBA" id="ARBA00023002"/>
    </source>
</evidence>
<keyword evidence="4" id="KW-0560">Oxidoreductase</keyword>
<evidence type="ECO:0000256" key="2">
    <source>
        <dbReference type="ARBA" id="ARBA00022630"/>
    </source>
</evidence>
<keyword evidence="2" id="KW-0285">Flavoprotein</keyword>
<dbReference type="InterPro" id="IPR016164">
    <property type="entry name" value="FAD-linked_Oxase-like_C"/>
</dbReference>
<dbReference type="PANTHER" id="PTHR42934:SF1">
    <property type="entry name" value="GLYCOLATE OXIDASE SUBUNIT GLCD"/>
    <property type="match status" value="1"/>
</dbReference>
<gene>
    <name evidence="6" type="ORF">BDK89_1972</name>
</gene>
<dbReference type="Gene3D" id="3.30.70.2190">
    <property type="match status" value="1"/>
</dbReference>
<dbReference type="InterPro" id="IPR016169">
    <property type="entry name" value="FAD-bd_PCMH_sub2"/>
</dbReference>
<dbReference type="InterPro" id="IPR016166">
    <property type="entry name" value="FAD-bd_PCMH"/>
</dbReference>
<feature type="domain" description="FAD-binding PCMH-type" evidence="5">
    <location>
        <begin position="35"/>
        <end position="213"/>
    </location>
</feature>
<sequence length="475" mass="50505">MTRRLVADLTRALDRRRVHDGDGHRARYRRDASNMEGTTSVVCLPETTDEVAACVRIANEHGVPFVARGSGTGLAGGAVPLGDSVVISLTRMTDIVSVDELNRRAWVQPGVLNLDLSDQLAHLGVHFAPDPSSQQTCSIGGNVANNSGGPHCLAEGVTNAHILGVTVVLPDGTVTVLGGDEPEPAGYDLRGVFVGSEGMLGITTEVCVKLTQNYPAVRTMLMDFATVADGAATVSSIIADGMVPAAIEMMDQLCLEAVEAYIHAGLPVHSAAALLIEVVGLPNDLEAQVARIVEIAGEHAVSSVRVAQDEAERALLWKGRKSAFGAIANIQPDYYLHDTVVPRSQLPAVLEQIYEIADRHRLQVLNVFHAGDGNLHPLLVYDARVPGTVERVHEAGREIVQASVDAGGVLTGEHGIGLEKRDYMGLMFSEVDLAAQNALRCAFDPDMRSNPGKVLPNPATCGEINHVHVPEGAWI</sequence>
<dbReference type="Pfam" id="PF02913">
    <property type="entry name" value="FAD-oxidase_C"/>
    <property type="match status" value="1"/>
</dbReference>
<keyword evidence="3" id="KW-0274">FAD</keyword>
<dbReference type="SUPFAM" id="SSF55103">
    <property type="entry name" value="FAD-linked oxidases, C-terminal domain"/>
    <property type="match status" value="1"/>
</dbReference>
<keyword evidence="7" id="KW-1185">Reference proteome</keyword>
<dbReference type="GO" id="GO:0016491">
    <property type="term" value="F:oxidoreductase activity"/>
    <property type="evidence" value="ECO:0007669"/>
    <property type="project" value="UniProtKB-KW"/>
</dbReference>
<dbReference type="InterPro" id="IPR051914">
    <property type="entry name" value="FAD-linked_OxidoTrans_Type4"/>
</dbReference>
<proteinExistence type="predicted"/>
<evidence type="ECO:0000313" key="6">
    <source>
        <dbReference type="EMBL" id="TDT16383.1"/>
    </source>
</evidence>
<dbReference type="Gene3D" id="3.30.465.10">
    <property type="match status" value="1"/>
</dbReference>
<reference evidence="6 7" key="1">
    <citation type="submission" date="2019-03" db="EMBL/GenBank/DDBJ databases">
        <title>Sequencing the genomes of 1000 actinobacteria strains.</title>
        <authorList>
            <person name="Klenk H.-P."/>
        </authorList>
    </citation>
    <scope>NUCLEOTIDE SEQUENCE [LARGE SCALE GENOMIC DNA]</scope>
    <source>
        <strain evidence="6 7">DSM 18936</strain>
    </source>
</reference>
<dbReference type="EMBL" id="SOAU01000001">
    <property type="protein sequence ID" value="TDT16383.1"/>
    <property type="molecule type" value="Genomic_DNA"/>
</dbReference>
<name>A0A4R7I1L4_9ACTN</name>
<evidence type="ECO:0000256" key="3">
    <source>
        <dbReference type="ARBA" id="ARBA00022827"/>
    </source>
</evidence>
<dbReference type="InterPro" id="IPR004113">
    <property type="entry name" value="FAD-bd_oxidored_4_C"/>
</dbReference>